<gene>
    <name evidence="1" type="ORF">UFOVP837_49</name>
</gene>
<organism evidence="1">
    <name type="scientific">uncultured Caudovirales phage</name>
    <dbReference type="NCBI Taxonomy" id="2100421"/>
    <lineage>
        <taxon>Viruses</taxon>
        <taxon>Duplodnaviria</taxon>
        <taxon>Heunggongvirae</taxon>
        <taxon>Uroviricota</taxon>
        <taxon>Caudoviricetes</taxon>
        <taxon>Peduoviridae</taxon>
        <taxon>Maltschvirus</taxon>
        <taxon>Maltschvirus maltsch</taxon>
    </lineage>
</organism>
<name>A0A6J5P4Q9_9CAUD</name>
<proteinExistence type="predicted"/>
<protein>
    <submittedName>
        <fullName evidence="1">Uncharacterized protein</fullName>
    </submittedName>
</protein>
<reference evidence="1" key="1">
    <citation type="submission" date="2020-04" db="EMBL/GenBank/DDBJ databases">
        <authorList>
            <person name="Chiriac C."/>
            <person name="Salcher M."/>
            <person name="Ghai R."/>
            <person name="Kavagutti S V."/>
        </authorList>
    </citation>
    <scope>NUCLEOTIDE SEQUENCE</scope>
</reference>
<accession>A0A6J5P4Q9</accession>
<dbReference type="EMBL" id="LR796782">
    <property type="protein sequence ID" value="CAB4166789.1"/>
    <property type="molecule type" value="Genomic_DNA"/>
</dbReference>
<evidence type="ECO:0000313" key="1">
    <source>
        <dbReference type="EMBL" id="CAB4166789.1"/>
    </source>
</evidence>
<sequence>MKTFQIYRTVSQEFFIEAESEADAIGKIDKGYVKPDEEIELSLTVADEHNGTDWALEPTGEIQNEA</sequence>